<evidence type="ECO:0000313" key="4">
    <source>
        <dbReference type="Proteomes" id="UP000002247"/>
    </source>
</evidence>
<proteinExistence type="inferred from homology"/>
<dbReference type="Pfam" id="PF00106">
    <property type="entry name" value="adh_short"/>
    <property type="match status" value="1"/>
</dbReference>
<dbReference type="EMBL" id="CP001958">
    <property type="protein sequence ID" value="ADG99249.1"/>
    <property type="molecule type" value="Genomic_DNA"/>
</dbReference>
<name>D6ZD62_SEGRD</name>
<dbReference type="HOGENOM" id="CLU_010194_2_1_11"/>
<sequence length="251" mass="26677">MMNAVGVPKSVLLLGGASEIALAIAEELLDSGPLVVTIAARDTPARAAAAKRLERHNATVRVVDFEATDFASHPKIMDAVFEAGDVDVSVVAFAVLGDAEENWQNQAKAVELAQVNYTAAVSVGVLLGEKIKTQGHGRVIALSTVAGERVRRANFVYGSSKAGFDGFYLCLGEALAEHGGKVTVVRPGQVRTKLSAGHPPAPLTVDAQDVAKAAVAGMRAGKEIVWVPWPFRFVMFAFRHIPRAIFRKLPV</sequence>
<evidence type="ECO:0000256" key="2">
    <source>
        <dbReference type="ARBA" id="ARBA00023002"/>
    </source>
</evidence>
<dbReference type="SUPFAM" id="SSF51735">
    <property type="entry name" value="NAD(P)-binding Rossmann-fold domains"/>
    <property type="match status" value="1"/>
</dbReference>
<dbReference type="PANTHER" id="PTHR43669">
    <property type="entry name" value="5-KETO-D-GLUCONATE 5-REDUCTASE"/>
    <property type="match status" value="1"/>
</dbReference>
<dbReference type="STRING" id="640132.Srot_2817"/>
<dbReference type="InterPro" id="IPR036291">
    <property type="entry name" value="NAD(P)-bd_dom_sf"/>
</dbReference>
<protein>
    <submittedName>
        <fullName evidence="3">Short-chain dehydrogenase/reductase SDR</fullName>
    </submittedName>
</protein>
<reference evidence="3 4" key="1">
    <citation type="journal article" date="2010" name="Stand. Genomic Sci.">
        <title>Complete genome sequence of Segniliparus rotundus type strain (CDC 1076).</title>
        <authorList>
            <person name="Sikorski J."/>
            <person name="Lapidus A."/>
            <person name="Copeland A."/>
            <person name="Misra M."/>
            <person name="Glavina Del Rio T."/>
            <person name="Nolan M."/>
            <person name="Lucas S."/>
            <person name="Chen F."/>
            <person name="Tice H."/>
            <person name="Cheng J.F."/>
            <person name="Jando M."/>
            <person name="Schneider S."/>
            <person name="Bruce D."/>
            <person name="Goodwin L."/>
            <person name="Pitluck S."/>
            <person name="Liolios K."/>
            <person name="Mikhailova N."/>
            <person name="Pati A."/>
            <person name="Ivanova N."/>
            <person name="Mavromatis K."/>
            <person name="Chen A."/>
            <person name="Palaniappan K."/>
            <person name="Chertkov O."/>
            <person name="Land M."/>
            <person name="Hauser L."/>
            <person name="Chang Y.J."/>
            <person name="Jeffries C.D."/>
            <person name="Brettin T."/>
            <person name="Detter J.C."/>
            <person name="Han C."/>
            <person name="Rohde M."/>
            <person name="Goker M."/>
            <person name="Bristow J."/>
            <person name="Eisen J.A."/>
            <person name="Markowitz V."/>
            <person name="Hugenholtz P."/>
            <person name="Kyrpides N.C."/>
            <person name="Klenk H.P."/>
        </authorList>
    </citation>
    <scope>NUCLEOTIDE SEQUENCE [LARGE SCALE GENOMIC DNA]</scope>
    <source>
        <strain evidence="4">ATCC BAA-972 / CDC 1076 / CIP 108378 / DSM 44985 / JCM 13578</strain>
    </source>
</reference>
<dbReference type="AlphaFoldDB" id="D6ZD62"/>
<dbReference type="InterPro" id="IPR002347">
    <property type="entry name" value="SDR_fam"/>
</dbReference>
<evidence type="ECO:0000313" key="3">
    <source>
        <dbReference type="EMBL" id="ADG99249.1"/>
    </source>
</evidence>
<dbReference type="GO" id="GO:0016491">
    <property type="term" value="F:oxidoreductase activity"/>
    <property type="evidence" value="ECO:0007669"/>
    <property type="project" value="UniProtKB-KW"/>
</dbReference>
<keyword evidence="4" id="KW-1185">Reference proteome</keyword>
<dbReference type="OrthoDB" id="5115951at2"/>
<dbReference type="NCBIfam" id="NF005912">
    <property type="entry name" value="PRK07904.1"/>
    <property type="match status" value="1"/>
</dbReference>
<dbReference type="KEGG" id="srt:Srot_2817"/>
<dbReference type="Gene3D" id="3.40.50.720">
    <property type="entry name" value="NAD(P)-binding Rossmann-like Domain"/>
    <property type="match status" value="1"/>
</dbReference>
<dbReference type="PANTHER" id="PTHR43669:SF6">
    <property type="entry name" value="DECAPRENYLPHOSPHORYL-2-KETO-BETA-D-ERYTHRO-PENTOSE REDUCTASE"/>
    <property type="match status" value="1"/>
</dbReference>
<gene>
    <name evidence="3" type="ordered locus">Srot_2817</name>
</gene>
<keyword evidence="2" id="KW-0560">Oxidoreductase</keyword>
<dbReference type="eggNOG" id="COG0300">
    <property type="taxonomic scope" value="Bacteria"/>
</dbReference>
<dbReference type="RefSeq" id="WP_013139698.1">
    <property type="nucleotide sequence ID" value="NC_014168.1"/>
</dbReference>
<comment type="similarity">
    <text evidence="1">Belongs to the short-chain dehydrogenases/reductases (SDR) family.</text>
</comment>
<dbReference type="Proteomes" id="UP000002247">
    <property type="component" value="Chromosome"/>
</dbReference>
<dbReference type="PRINTS" id="PR00081">
    <property type="entry name" value="GDHRDH"/>
</dbReference>
<organism evidence="3 4">
    <name type="scientific">Segniliparus rotundus (strain ATCC BAA-972 / CDC 1076 / CIP 108378 / DSM 44985 / JCM 13578)</name>
    <dbReference type="NCBI Taxonomy" id="640132"/>
    <lineage>
        <taxon>Bacteria</taxon>
        <taxon>Bacillati</taxon>
        <taxon>Actinomycetota</taxon>
        <taxon>Actinomycetes</taxon>
        <taxon>Mycobacteriales</taxon>
        <taxon>Segniliparaceae</taxon>
        <taxon>Segniliparus</taxon>
    </lineage>
</organism>
<accession>D6ZD62</accession>
<evidence type="ECO:0000256" key="1">
    <source>
        <dbReference type="ARBA" id="ARBA00006484"/>
    </source>
</evidence>